<dbReference type="Gene3D" id="3.90.550.50">
    <property type="match status" value="1"/>
</dbReference>
<dbReference type="EMBL" id="JABSTU010000011">
    <property type="protein sequence ID" value="KAH8009864.1"/>
    <property type="molecule type" value="Genomic_DNA"/>
</dbReference>
<reference evidence="2" key="1">
    <citation type="journal article" date="2020" name="Cell">
        <title>Large-Scale Comparative Analyses of Tick Genomes Elucidate Their Genetic Diversity and Vector Capacities.</title>
        <authorList>
            <consortium name="Tick Genome and Microbiome Consortium (TIGMIC)"/>
            <person name="Jia N."/>
            <person name="Wang J."/>
            <person name="Shi W."/>
            <person name="Du L."/>
            <person name="Sun Y."/>
            <person name="Zhan W."/>
            <person name="Jiang J.F."/>
            <person name="Wang Q."/>
            <person name="Zhang B."/>
            <person name="Ji P."/>
            <person name="Bell-Sakyi L."/>
            <person name="Cui X.M."/>
            <person name="Yuan T.T."/>
            <person name="Jiang B.G."/>
            <person name="Yang W.F."/>
            <person name="Lam T.T."/>
            <person name="Chang Q.C."/>
            <person name="Ding S.J."/>
            <person name="Wang X.J."/>
            <person name="Zhu J.G."/>
            <person name="Ruan X.D."/>
            <person name="Zhao L."/>
            <person name="Wei J.T."/>
            <person name="Ye R.Z."/>
            <person name="Que T.C."/>
            <person name="Du C.H."/>
            <person name="Zhou Y.H."/>
            <person name="Cheng J.X."/>
            <person name="Dai P.F."/>
            <person name="Guo W.B."/>
            <person name="Han X.H."/>
            <person name="Huang E.J."/>
            <person name="Li L.F."/>
            <person name="Wei W."/>
            <person name="Gao Y.C."/>
            <person name="Liu J.Z."/>
            <person name="Shao H.Z."/>
            <person name="Wang X."/>
            <person name="Wang C.C."/>
            <person name="Yang T.C."/>
            <person name="Huo Q.B."/>
            <person name="Li W."/>
            <person name="Chen H.Y."/>
            <person name="Chen S.E."/>
            <person name="Zhou L.G."/>
            <person name="Ni X.B."/>
            <person name="Tian J.H."/>
            <person name="Sheng Y."/>
            <person name="Liu T."/>
            <person name="Pan Y.S."/>
            <person name="Xia L.Y."/>
            <person name="Li J."/>
            <person name="Zhao F."/>
            <person name="Cao W.C."/>
        </authorList>
    </citation>
    <scope>NUCLEOTIDE SEQUENCE</scope>
    <source>
        <strain evidence="2">Rmic-2018</strain>
    </source>
</reference>
<sequence length="371" mass="41176">MLPKNVCARSLDVPPLALGLVVGIALGLMWQEAPNERHQKNAIAVPSVPKTATLDNGDTALLRRHLSVMKSNGALVTALKNQHVIEVLQKDLAAEKLQLKVAIFCVIHTFYVNYTNLDLIVNASWGRHCDHLLFVSNELDTTRTRHTMYVEEGNPMRACLAVLRYLWEFNNDAVNVNWFLWASVQSFVIVENLSLPVVTHAEGAYRFALENSIDLPGKVTECAVNTAAAEAPDTIPPAPTRDDTTSPFNDDGSLWVLVQKNERTQANLSVSQPNQRTQTSELQGDTTQRRPTRSRSPTLLLHDFGAILRPLGGLRLDQCTCPTLTRAIGEAASLPPAEVDQLVFRWRPERNLAVKHATLPHHPKPLQRLAP</sequence>
<reference evidence="2" key="2">
    <citation type="submission" date="2021-09" db="EMBL/GenBank/DDBJ databases">
        <authorList>
            <person name="Jia N."/>
            <person name="Wang J."/>
            <person name="Shi W."/>
            <person name="Du L."/>
            <person name="Sun Y."/>
            <person name="Zhan W."/>
            <person name="Jiang J."/>
            <person name="Wang Q."/>
            <person name="Zhang B."/>
            <person name="Ji P."/>
            <person name="Sakyi L.B."/>
            <person name="Cui X."/>
            <person name="Yuan T."/>
            <person name="Jiang B."/>
            <person name="Yang W."/>
            <person name="Lam T.T.-Y."/>
            <person name="Chang Q."/>
            <person name="Ding S."/>
            <person name="Wang X."/>
            <person name="Zhu J."/>
            <person name="Ruan X."/>
            <person name="Zhao L."/>
            <person name="Wei J."/>
            <person name="Que T."/>
            <person name="Du C."/>
            <person name="Cheng J."/>
            <person name="Dai P."/>
            <person name="Han X."/>
            <person name="Huang E."/>
            <person name="Gao Y."/>
            <person name="Liu J."/>
            <person name="Shao H."/>
            <person name="Ye R."/>
            <person name="Li L."/>
            <person name="Wei W."/>
            <person name="Wang X."/>
            <person name="Wang C."/>
            <person name="Huo Q."/>
            <person name="Li W."/>
            <person name="Guo W."/>
            <person name="Chen H."/>
            <person name="Chen S."/>
            <person name="Zhou L."/>
            <person name="Zhou L."/>
            <person name="Ni X."/>
            <person name="Tian J."/>
            <person name="Zhou Y."/>
            <person name="Sheng Y."/>
            <person name="Liu T."/>
            <person name="Pan Y."/>
            <person name="Xia L."/>
            <person name="Li J."/>
            <person name="Zhao F."/>
            <person name="Cao W."/>
        </authorList>
    </citation>
    <scope>NUCLEOTIDE SEQUENCE</scope>
    <source>
        <strain evidence="2">Rmic-2018</strain>
        <tissue evidence="2">Larvae</tissue>
    </source>
</reference>
<dbReference type="Proteomes" id="UP000821866">
    <property type="component" value="Chromosome 9"/>
</dbReference>
<feature type="region of interest" description="Disordered" evidence="1">
    <location>
        <begin position="266"/>
        <end position="296"/>
    </location>
</feature>
<evidence type="ECO:0000313" key="2">
    <source>
        <dbReference type="EMBL" id="KAH8009864.1"/>
    </source>
</evidence>
<organism evidence="2 3">
    <name type="scientific">Rhipicephalus microplus</name>
    <name type="common">Cattle tick</name>
    <name type="synonym">Boophilus microplus</name>
    <dbReference type="NCBI Taxonomy" id="6941"/>
    <lineage>
        <taxon>Eukaryota</taxon>
        <taxon>Metazoa</taxon>
        <taxon>Ecdysozoa</taxon>
        <taxon>Arthropoda</taxon>
        <taxon>Chelicerata</taxon>
        <taxon>Arachnida</taxon>
        <taxon>Acari</taxon>
        <taxon>Parasitiformes</taxon>
        <taxon>Ixodida</taxon>
        <taxon>Ixodoidea</taxon>
        <taxon>Ixodidae</taxon>
        <taxon>Rhipicephalinae</taxon>
        <taxon>Rhipicephalus</taxon>
        <taxon>Boophilus</taxon>
    </lineage>
</organism>
<evidence type="ECO:0000313" key="3">
    <source>
        <dbReference type="Proteomes" id="UP000821866"/>
    </source>
</evidence>
<keyword evidence="3" id="KW-1185">Reference proteome</keyword>
<dbReference type="AlphaFoldDB" id="A0A9J6D727"/>
<accession>A0A9J6D727</accession>
<name>A0A9J6D727_RHIMP</name>
<gene>
    <name evidence="2" type="ORF">HPB51_020549</name>
</gene>
<feature type="compositionally biased region" description="Polar residues" evidence="1">
    <location>
        <begin position="266"/>
        <end position="285"/>
    </location>
</feature>
<protein>
    <submittedName>
        <fullName evidence="2">Uncharacterized protein</fullName>
    </submittedName>
</protein>
<comment type="caution">
    <text evidence="2">The sequence shown here is derived from an EMBL/GenBank/DDBJ whole genome shotgun (WGS) entry which is preliminary data.</text>
</comment>
<proteinExistence type="predicted"/>
<evidence type="ECO:0000256" key="1">
    <source>
        <dbReference type="SAM" id="MobiDB-lite"/>
    </source>
</evidence>